<dbReference type="PANTHER" id="PTHR13887">
    <property type="entry name" value="GLUTATHIONE S-TRANSFERASE KAPPA"/>
    <property type="match status" value="1"/>
</dbReference>
<accession>A0A3Q9G4W8</accession>
<dbReference type="OrthoDB" id="9799122at2"/>
<dbReference type="InterPro" id="IPR001853">
    <property type="entry name" value="DSBA-like_thioredoxin_dom"/>
</dbReference>
<evidence type="ECO:0000313" key="3">
    <source>
        <dbReference type="Proteomes" id="UP000280344"/>
    </source>
</evidence>
<feature type="domain" description="DSBA-like thioredoxin" evidence="1">
    <location>
        <begin position="7"/>
        <end position="184"/>
    </location>
</feature>
<protein>
    <recommendedName>
        <fullName evidence="1">DSBA-like thioredoxin domain-containing protein</fullName>
    </recommendedName>
</protein>
<keyword evidence="3" id="KW-1185">Reference proteome</keyword>
<organism evidence="2 3">
    <name type="scientific">Flaviflexus ciconiae</name>
    <dbReference type="NCBI Taxonomy" id="2496867"/>
    <lineage>
        <taxon>Bacteria</taxon>
        <taxon>Bacillati</taxon>
        <taxon>Actinomycetota</taxon>
        <taxon>Actinomycetes</taxon>
        <taxon>Actinomycetales</taxon>
        <taxon>Actinomycetaceae</taxon>
        <taxon>Flaviflexus</taxon>
    </lineage>
</organism>
<evidence type="ECO:0000313" key="2">
    <source>
        <dbReference type="EMBL" id="AZQ77517.1"/>
    </source>
</evidence>
<dbReference type="AlphaFoldDB" id="A0A3Q9G4W8"/>
<dbReference type="KEGG" id="flh:EJ997_09385"/>
<dbReference type="PANTHER" id="PTHR13887:SF41">
    <property type="entry name" value="THIOREDOXIN SUPERFAMILY PROTEIN"/>
    <property type="match status" value="1"/>
</dbReference>
<gene>
    <name evidence="2" type="ORF">EJ997_09385</name>
</gene>
<dbReference type="Gene3D" id="3.40.30.10">
    <property type="entry name" value="Glutaredoxin"/>
    <property type="match status" value="1"/>
</dbReference>
<dbReference type="InterPro" id="IPR036249">
    <property type="entry name" value="Thioredoxin-like_sf"/>
</dbReference>
<dbReference type="GO" id="GO:0016491">
    <property type="term" value="F:oxidoreductase activity"/>
    <property type="evidence" value="ECO:0007669"/>
    <property type="project" value="InterPro"/>
</dbReference>
<evidence type="ECO:0000259" key="1">
    <source>
        <dbReference type="Pfam" id="PF01323"/>
    </source>
</evidence>
<name>A0A3Q9G4W8_9ACTO</name>
<sequence>MSSRVVVHVWTTLSSPQSLLGLLNLREAAAGKNVAIEHHAFIPKTPDETDPEAIKALEDHGVTVSGAPVDDTGHAQEMVYAAKEQGSTPEEAAELGLAMAERLHRAALEDGKDISATDVLITIAQEAGLDLENVRAGLDEGRWTKLVENDCKDGERIRMEKAPFLIAAGMFLLEGPQDAQAMSSVLKRAGAELTDRVKAAAEEAQELFGYQG</sequence>
<dbReference type="Pfam" id="PF01323">
    <property type="entry name" value="DSBA"/>
    <property type="match status" value="1"/>
</dbReference>
<reference evidence="2 3" key="1">
    <citation type="submission" date="2018-12" db="EMBL/GenBank/DDBJ databases">
        <title>Complete genome sequence of Flaviflexus sp. H23T48.</title>
        <authorList>
            <person name="Bae J.-W."/>
            <person name="Lee J.-Y."/>
        </authorList>
    </citation>
    <scope>NUCLEOTIDE SEQUENCE [LARGE SCALE GENOMIC DNA]</scope>
    <source>
        <strain evidence="2 3">H23T48</strain>
    </source>
</reference>
<dbReference type="RefSeq" id="WP_126704320.1">
    <property type="nucleotide sequence ID" value="NZ_CP034593.1"/>
</dbReference>
<dbReference type="Proteomes" id="UP000280344">
    <property type="component" value="Chromosome"/>
</dbReference>
<dbReference type="SUPFAM" id="SSF52833">
    <property type="entry name" value="Thioredoxin-like"/>
    <property type="match status" value="1"/>
</dbReference>
<dbReference type="EMBL" id="CP034593">
    <property type="protein sequence ID" value="AZQ77517.1"/>
    <property type="molecule type" value="Genomic_DNA"/>
</dbReference>
<proteinExistence type="predicted"/>